<protein>
    <submittedName>
        <fullName evidence="2">(salmon louse) hypothetical protein</fullName>
    </submittedName>
</protein>
<evidence type="ECO:0000256" key="1">
    <source>
        <dbReference type="SAM" id="MobiDB-lite"/>
    </source>
</evidence>
<feature type="compositionally biased region" description="Acidic residues" evidence="1">
    <location>
        <begin position="1"/>
        <end position="22"/>
    </location>
</feature>
<reference evidence="2" key="1">
    <citation type="submission" date="2021-02" db="EMBL/GenBank/DDBJ databases">
        <authorList>
            <person name="Bekaert M."/>
        </authorList>
    </citation>
    <scope>NUCLEOTIDE SEQUENCE</scope>
    <source>
        <strain evidence="2">IoA-00</strain>
    </source>
</reference>
<dbReference type="Proteomes" id="UP000675881">
    <property type="component" value="Chromosome 7"/>
</dbReference>
<keyword evidence="3" id="KW-1185">Reference proteome</keyword>
<sequence length="216" mass="24589">MEVDEVIAEEGAGEGEEIDEEKLEFVEEENSRGRDSFRFSKSSPAEAELRELEYEIALIQEPLLGSNSNFLSSNSSTKFFVRKPGGRACIRVDQRVPFWNVEEFTGYDITSIFVQQTSAALRTLPQLGQGLYRSRKGGLDRYLGGTKYSSPIKPMYTTSYAVFAESKILQWHLQEQLPLYLYWKHAFTFGRSSDSAFAEAIDLLEEAVYCNKSWSL</sequence>
<accession>A0A7R8D1R2</accession>
<name>A0A7R8D1R2_LEPSM</name>
<dbReference type="EMBL" id="HG994586">
    <property type="protein sequence ID" value="CAF2995893.1"/>
    <property type="molecule type" value="Genomic_DNA"/>
</dbReference>
<feature type="compositionally biased region" description="Basic and acidic residues" evidence="1">
    <location>
        <begin position="23"/>
        <end position="38"/>
    </location>
</feature>
<feature type="region of interest" description="Disordered" evidence="1">
    <location>
        <begin position="1"/>
        <end position="41"/>
    </location>
</feature>
<evidence type="ECO:0000313" key="3">
    <source>
        <dbReference type="Proteomes" id="UP000675881"/>
    </source>
</evidence>
<dbReference type="AlphaFoldDB" id="A0A7R8D1R2"/>
<evidence type="ECO:0000313" key="2">
    <source>
        <dbReference type="EMBL" id="CAF2995893.1"/>
    </source>
</evidence>
<proteinExistence type="predicted"/>
<gene>
    <name evidence="2" type="ORF">LSAA_12828</name>
</gene>
<organism evidence="2 3">
    <name type="scientific">Lepeophtheirus salmonis</name>
    <name type="common">Salmon louse</name>
    <name type="synonym">Caligus salmonis</name>
    <dbReference type="NCBI Taxonomy" id="72036"/>
    <lineage>
        <taxon>Eukaryota</taxon>
        <taxon>Metazoa</taxon>
        <taxon>Ecdysozoa</taxon>
        <taxon>Arthropoda</taxon>
        <taxon>Crustacea</taxon>
        <taxon>Multicrustacea</taxon>
        <taxon>Hexanauplia</taxon>
        <taxon>Copepoda</taxon>
        <taxon>Siphonostomatoida</taxon>
        <taxon>Caligidae</taxon>
        <taxon>Lepeophtheirus</taxon>
    </lineage>
</organism>